<feature type="chain" id="PRO_5045686133" evidence="1">
    <location>
        <begin position="26"/>
        <end position="460"/>
    </location>
</feature>
<comment type="caution">
    <text evidence="3">The sequence shown here is derived from an EMBL/GenBank/DDBJ whole genome shotgun (WGS) entry which is preliminary data.</text>
</comment>
<gene>
    <name evidence="3" type="ORF">NX778_14860</name>
</gene>
<dbReference type="InterPro" id="IPR001466">
    <property type="entry name" value="Beta-lactam-related"/>
</dbReference>
<keyword evidence="4" id="KW-1185">Reference proteome</keyword>
<keyword evidence="1" id="KW-0732">Signal</keyword>
<protein>
    <submittedName>
        <fullName evidence="3">Beta-lactamase family protein</fullName>
    </submittedName>
</protein>
<feature type="signal peptide" evidence="1">
    <location>
        <begin position="1"/>
        <end position="25"/>
    </location>
</feature>
<dbReference type="SUPFAM" id="SSF56601">
    <property type="entry name" value="beta-lactamase/transpeptidase-like"/>
    <property type="match status" value="1"/>
</dbReference>
<feature type="domain" description="Beta-lactamase-related" evidence="2">
    <location>
        <begin position="28"/>
        <end position="335"/>
    </location>
</feature>
<organism evidence="3 4">
    <name type="scientific">Massilia terrae</name>
    <dbReference type="NCBI Taxonomy" id="1811224"/>
    <lineage>
        <taxon>Bacteria</taxon>
        <taxon>Pseudomonadati</taxon>
        <taxon>Pseudomonadota</taxon>
        <taxon>Betaproteobacteria</taxon>
        <taxon>Burkholderiales</taxon>
        <taxon>Oxalobacteraceae</taxon>
        <taxon>Telluria group</taxon>
        <taxon>Massilia</taxon>
    </lineage>
</organism>
<proteinExistence type="predicted"/>
<dbReference type="InterPro" id="IPR012338">
    <property type="entry name" value="Beta-lactam/transpept-like"/>
</dbReference>
<sequence>MHQQVKRLAAVAVMLFGAVTGSAQADRVDDYIARQMAINHVPGVALAIVRDGKIAKMKGYGMANLEWRQAVTADTAFQLASSTKPFTGILLMRLQEEGRLNLSDSVAKYLPDAPESWRPVTLRHLADHSSGIPDNVRGAGKTLDEFVAAAKALPLAHAPGASAEYGIAGYTVLSKVIEVASGMPYTQALRQYVTGPLGLHADFEYSTGTGDMRATEVVPQRAGVYEWSDSRFRNFNFHYGPLSYDAGGLLASASDLAKVAAALDGGAFLRKESVAEMWRPARLGNGEMNGFGVGWVVKEIDGRRTVGHSGGPALADILRYPEERMTFVVLTNGKSLYPYLAQGVSEIYLPPVAAPMPKGIADGMPQVTAAMRKTIADGVAGRVDEDLFSEQARKGFVPDYRTFLLPYLRSLPQVEELVLVAEKPADEGVRRTYRARHGNKDVTWQVDVDKEGKLLGFGPK</sequence>
<reference evidence="3 4" key="1">
    <citation type="submission" date="2022-08" db="EMBL/GenBank/DDBJ databases">
        <title>Reclassification of Massilia species as members of the genera Telluria, Duganella, Pseudoduganella, Mokoshia gen. nov. and Zemynaea gen. nov. using orthogonal and non-orthogonal genome-based approaches.</title>
        <authorList>
            <person name="Bowman J.P."/>
        </authorList>
    </citation>
    <scope>NUCLEOTIDE SEQUENCE [LARGE SCALE GENOMIC DNA]</scope>
    <source>
        <strain evidence="3 4">JCM 31606</strain>
    </source>
</reference>
<dbReference type="Proteomes" id="UP001204621">
    <property type="component" value="Unassembled WGS sequence"/>
</dbReference>
<dbReference type="Pfam" id="PF00144">
    <property type="entry name" value="Beta-lactamase"/>
    <property type="match status" value="1"/>
</dbReference>
<dbReference type="PANTHER" id="PTHR46825">
    <property type="entry name" value="D-ALANYL-D-ALANINE-CARBOXYPEPTIDASE/ENDOPEPTIDASE AMPH"/>
    <property type="match status" value="1"/>
</dbReference>
<evidence type="ECO:0000256" key="1">
    <source>
        <dbReference type="SAM" id="SignalP"/>
    </source>
</evidence>
<accession>A0ABT2CZE8</accession>
<dbReference type="EMBL" id="JANUGU010000004">
    <property type="protein sequence ID" value="MCS0659349.1"/>
    <property type="molecule type" value="Genomic_DNA"/>
</dbReference>
<dbReference type="Gene3D" id="3.40.710.10">
    <property type="entry name" value="DD-peptidase/beta-lactamase superfamily"/>
    <property type="match status" value="1"/>
</dbReference>
<dbReference type="RefSeq" id="WP_258812530.1">
    <property type="nucleotide sequence ID" value="NZ_JANUGU010000004.1"/>
</dbReference>
<dbReference type="InterPro" id="IPR050491">
    <property type="entry name" value="AmpC-like"/>
</dbReference>
<evidence type="ECO:0000259" key="2">
    <source>
        <dbReference type="Pfam" id="PF00144"/>
    </source>
</evidence>
<dbReference type="PANTHER" id="PTHR46825:SF9">
    <property type="entry name" value="BETA-LACTAMASE-RELATED DOMAIN-CONTAINING PROTEIN"/>
    <property type="match status" value="1"/>
</dbReference>
<evidence type="ECO:0000313" key="3">
    <source>
        <dbReference type="EMBL" id="MCS0659349.1"/>
    </source>
</evidence>
<name>A0ABT2CZE8_9BURK</name>
<evidence type="ECO:0000313" key="4">
    <source>
        <dbReference type="Proteomes" id="UP001204621"/>
    </source>
</evidence>